<sequence>MTGSVQIAPAGDERWHALLSGRTQPAYRCLALRILMIRLKGDYVRAMPHPDAVVEELRAFFRDNLRFAGDDYRNIFGGTGR</sequence>
<organism evidence="1 2">
    <name type="scientific">Sphingomonas adhaesiva</name>
    <dbReference type="NCBI Taxonomy" id="28212"/>
    <lineage>
        <taxon>Bacteria</taxon>
        <taxon>Pseudomonadati</taxon>
        <taxon>Pseudomonadota</taxon>
        <taxon>Alphaproteobacteria</taxon>
        <taxon>Sphingomonadales</taxon>
        <taxon>Sphingomonadaceae</taxon>
        <taxon>Sphingomonas</taxon>
    </lineage>
</organism>
<dbReference type="Proteomes" id="UP000218323">
    <property type="component" value="Unassembled WGS sequence"/>
</dbReference>
<accession>A0A2A4I8C3</accession>
<comment type="caution">
    <text evidence="1">The sequence shown here is derived from an EMBL/GenBank/DDBJ whole genome shotgun (WGS) entry which is preliminary data.</text>
</comment>
<keyword evidence="2" id="KW-1185">Reference proteome</keyword>
<proteinExistence type="predicted"/>
<evidence type="ECO:0000313" key="1">
    <source>
        <dbReference type="EMBL" id="PCG14050.1"/>
    </source>
</evidence>
<dbReference type="EMBL" id="NWVC01000005">
    <property type="protein sequence ID" value="PCG14050.1"/>
    <property type="molecule type" value="Genomic_DNA"/>
</dbReference>
<gene>
    <name evidence="1" type="ORF">COA07_12155</name>
</gene>
<dbReference type="RefSeq" id="WP_066711139.1">
    <property type="nucleotide sequence ID" value="NZ_JBHIWA010000014.1"/>
</dbReference>
<dbReference type="AlphaFoldDB" id="A0A2A4I8C3"/>
<evidence type="ECO:0000313" key="2">
    <source>
        <dbReference type="Proteomes" id="UP000218323"/>
    </source>
</evidence>
<name>A0A2A4I8C3_9SPHN</name>
<protein>
    <submittedName>
        <fullName evidence="1">Uncharacterized protein</fullName>
    </submittedName>
</protein>
<reference evidence="1 2" key="1">
    <citation type="submission" date="2017-09" db="EMBL/GenBank/DDBJ databases">
        <title>Sphingomonas adhaesiva DSM 7418, whole genome shotgun sequence.</title>
        <authorList>
            <person name="Feng G."/>
            <person name="Zhu H."/>
        </authorList>
    </citation>
    <scope>NUCLEOTIDE SEQUENCE [LARGE SCALE GENOMIC DNA]</scope>
    <source>
        <strain evidence="1 2">DSM 7418</strain>
    </source>
</reference>